<evidence type="ECO:0008006" key="9">
    <source>
        <dbReference type="Google" id="ProtNLM"/>
    </source>
</evidence>
<evidence type="ECO:0000256" key="4">
    <source>
        <dbReference type="ARBA" id="ARBA00023136"/>
    </source>
</evidence>
<protein>
    <recommendedName>
        <fullName evidence="9">Lipoprotein LppV</fullName>
    </recommendedName>
</protein>
<name>A0A7I7JLE6_9MYCO</name>
<dbReference type="KEGG" id="mnm:MNVM_16740"/>
<dbReference type="AlphaFoldDB" id="A0A7I7JLE6"/>
<dbReference type="Gene3D" id="3.30.2030.20">
    <property type="match status" value="1"/>
</dbReference>
<keyword evidence="3" id="KW-0732">Signal</keyword>
<evidence type="ECO:0000256" key="1">
    <source>
        <dbReference type="ARBA" id="ARBA00004193"/>
    </source>
</evidence>
<proteinExistence type="predicted"/>
<keyword evidence="6" id="KW-0449">Lipoprotein</keyword>
<keyword evidence="2" id="KW-1003">Cell membrane</keyword>
<reference evidence="7 8" key="1">
    <citation type="journal article" date="2019" name="Emerg. Microbes Infect.">
        <title>Comprehensive subspecies identification of 175 nontuberculous mycobacteria species based on 7547 genomic profiles.</title>
        <authorList>
            <person name="Matsumoto Y."/>
            <person name="Kinjo T."/>
            <person name="Motooka D."/>
            <person name="Nabeya D."/>
            <person name="Jung N."/>
            <person name="Uechi K."/>
            <person name="Horii T."/>
            <person name="Iida T."/>
            <person name="Fujita J."/>
            <person name="Nakamura S."/>
        </authorList>
    </citation>
    <scope>NUCLEOTIDE SEQUENCE [LARGE SCALE GENOMIC DNA]</scope>
    <source>
        <strain evidence="7 8">JCM 6391</strain>
    </source>
</reference>
<organism evidence="7 8">
    <name type="scientific">Mycobacterium novum</name>
    <dbReference type="NCBI Taxonomy" id="2492438"/>
    <lineage>
        <taxon>Bacteria</taxon>
        <taxon>Bacillati</taxon>
        <taxon>Actinomycetota</taxon>
        <taxon>Actinomycetes</taxon>
        <taxon>Mycobacteriales</taxon>
        <taxon>Mycobacteriaceae</taxon>
        <taxon>Mycobacterium</taxon>
    </lineage>
</organism>
<gene>
    <name evidence="7" type="ORF">MNVM_16740</name>
</gene>
<dbReference type="EMBL" id="AP022562">
    <property type="protein sequence ID" value="BBX12593.1"/>
    <property type="molecule type" value="Genomic_DNA"/>
</dbReference>
<dbReference type="InterPro" id="IPR032018">
    <property type="entry name" value="LppA/LppB/LprP"/>
</dbReference>
<evidence type="ECO:0000256" key="2">
    <source>
        <dbReference type="ARBA" id="ARBA00022475"/>
    </source>
</evidence>
<evidence type="ECO:0000256" key="5">
    <source>
        <dbReference type="ARBA" id="ARBA00023139"/>
    </source>
</evidence>
<evidence type="ECO:0000256" key="6">
    <source>
        <dbReference type="ARBA" id="ARBA00023288"/>
    </source>
</evidence>
<accession>A0A7I7JLE6</accession>
<dbReference type="Pfam" id="PF16708">
    <property type="entry name" value="LppA"/>
    <property type="match status" value="1"/>
</dbReference>
<keyword evidence="8" id="KW-1185">Reference proteome</keyword>
<dbReference type="Proteomes" id="UP000466997">
    <property type="component" value="Chromosome"/>
</dbReference>
<keyword evidence="5" id="KW-0564">Palmitate</keyword>
<keyword evidence="4" id="KW-0472">Membrane</keyword>
<dbReference type="PROSITE" id="PS51257">
    <property type="entry name" value="PROKAR_LIPOPROTEIN"/>
    <property type="match status" value="1"/>
</dbReference>
<evidence type="ECO:0000313" key="8">
    <source>
        <dbReference type="Proteomes" id="UP000466997"/>
    </source>
</evidence>
<evidence type="ECO:0000256" key="3">
    <source>
        <dbReference type="ARBA" id="ARBA00022729"/>
    </source>
</evidence>
<sequence>MRHHTIISVNGRFHRLLFVTVVAAALTGGCHVNQPYGPTPPTEAAQALEELRSLPSFEDTRVQVQAAMKEITVAAGELISGVVWENPHEGSGEGCQRRPYEQANARGYLLPDEVAVRVAVSERDWVGIQEAARIAAAKLDATELQVMQDQPGNHDVGFYGPAGLYIKVGYRGNLVVSGYTGCRLPREQK</sequence>
<comment type="subcellular location">
    <subcellularLocation>
        <location evidence="1">Cell membrane</location>
        <topology evidence="1">Lipid-anchor</topology>
    </subcellularLocation>
</comment>
<dbReference type="GO" id="GO:0005886">
    <property type="term" value="C:plasma membrane"/>
    <property type="evidence" value="ECO:0007669"/>
    <property type="project" value="UniProtKB-SubCell"/>
</dbReference>
<evidence type="ECO:0000313" key="7">
    <source>
        <dbReference type="EMBL" id="BBX12593.1"/>
    </source>
</evidence>